<protein>
    <submittedName>
        <fullName evidence="1">YcgN family cysteine cluster protein</fullName>
    </submittedName>
</protein>
<name>A0AA94JC81_9GAMM</name>
<dbReference type="Pfam" id="PF03692">
    <property type="entry name" value="CxxCxxCC"/>
    <property type="match status" value="1"/>
</dbReference>
<sequence length="147" mass="16636">MAWYDKPLERLSNDEWEALCDGCGQCCLNQLQDEQDNLYQTDVACRLLDTGKALCKDYANRTQRVPECVPLSPDNLAQVYFMPKSCAYRLRAQGQALPDWHPLRHGGDKTPMKKAGYHVAGRCISESEFAGELEDRIVTWPLLPASD</sequence>
<dbReference type="InterPro" id="IPR008228">
    <property type="entry name" value="UCP006173"/>
</dbReference>
<dbReference type="PANTHER" id="PTHR37421:SF1">
    <property type="entry name" value="UPF0260 PROTEIN YCGN"/>
    <property type="match status" value="1"/>
</dbReference>
<organism evidence="1 2">
    <name type="scientific">Idiomarina aquatica</name>
    <dbReference type="NCBI Taxonomy" id="1327752"/>
    <lineage>
        <taxon>Bacteria</taxon>
        <taxon>Pseudomonadati</taxon>
        <taxon>Pseudomonadota</taxon>
        <taxon>Gammaproteobacteria</taxon>
        <taxon>Alteromonadales</taxon>
        <taxon>Idiomarinaceae</taxon>
        <taxon>Idiomarina</taxon>
    </lineage>
</organism>
<dbReference type="PIRSF" id="PIRSF006173">
    <property type="entry name" value="UCP006173"/>
    <property type="match status" value="1"/>
</dbReference>
<dbReference type="Proteomes" id="UP000286680">
    <property type="component" value="Unassembled WGS sequence"/>
</dbReference>
<dbReference type="InterPro" id="IPR005358">
    <property type="entry name" value="Puta_zinc/iron-chelating_dom"/>
</dbReference>
<evidence type="ECO:0000313" key="1">
    <source>
        <dbReference type="EMBL" id="RUO40019.1"/>
    </source>
</evidence>
<proteinExistence type="predicted"/>
<dbReference type="PANTHER" id="PTHR37421">
    <property type="entry name" value="UPF0260 PROTEIN YCGN"/>
    <property type="match status" value="1"/>
</dbReference>
<keyword evidence="2" id="KW-1185">Reference proteome</keyword>
<dbReference type="AlphaFoldDB" id="A0AA94JC81"/>
<gene>
    <name evidence="1" type="ORF">CWE23_12875</name>
</gene>
<evidence type="ECO:0000313" key="2">
    <source>
        <dbReference type="Proteomes" id="UP000286680"/>
    </source>
</evidence>
<accession>A0AA94JC81</accession>
<dbReference type="RefSeq" id="WP_105306875.1">
    <property type="nucleotide sequence ID" value="NZ_PIPS01000005.1"/>
</dbReference>
<dbReference type="NCBIfam" id="NF003507">
    <property type="entry name" value="PRK05170.2-5"/>
    <property type="match status" value="1"/>
</dbReference>
<dbReference type="NCBIfam" id="NF003501">
    <property type="entry name" value="PRK05170.1-5"/>
    <property type="match status" value="1"/>
</dbReference>
<dbReference type="EMBL" id="PIPS01000005">
    <property type="protein sequence ID" value="RUO40019.1"/>
    <property type="molecule type" value="Genomic_DNA"/>
</dbReference>
<reference evidence="2" key="1">
    <citation type="journal article" date="2018" name="Front. Microbiol.">
        <title>Genome-Based Analysis Reveals the Taxonomy and Diversity of the Family Idiomarinaceae.</title>
        <authorList>
            <person name="Liu Y."/>
            <person name="Lai Q."/>
            <person name="Shao Z."/>
        </authorList>
    </citation>
    <scope>NUCLEOTIDE SEQUENCE [LARGE SCALE GENOMIC DNA]</scope>
    <source>
        <strain evidence="2">SN-14</strain>
    </source>
</reference>
<comment type="caution">
    <text evidence="1">The sequence shown here is derived from an EMBL/GenBank/DDBJ whole genome shotgun (WGS) entry which is preliminary data.</text>
</comment>